<comment type="caution">
    <text evidence="1">The sequence shown here is derived from an EMBL/GenBank/DDBJ whole genome shotgun (WGS) entry which is preliminary data.</text>
</comment>
<dbReference type="Proteomes" id="UP001044222">
    <property type="component" value="Chromosome 11"/>
</dbReference>
<dbReference type="AlphaFoldDB" id="A0A9D3LY22"/>
<accession>A0A9D3LY22</accession>
<evidence type="ECO:0000313" key="2">
    <source>
        <dbReference type="Proteomes" id="UP001044222"/>
    </source>
</evidence>
<evidence type="ECO:0000313" key="1">
    <source>
        <dbReference type="EMBL" id="KAG5839146.1"/>
    </source>
</evidence>
<sequence>MDNRVLSSYCLEEIRGFPTGLVCFEPVALSLNAGRRNTWVADGEPATRVWGWKWTPGLGFGSSRHSVG</sequence>
<proteinExistence type="predicted"/>
<gene>
    <name evidence="1" type="ORF">ANANG_G00201850</name>
</gene>
<organism evidence="1 2">
    <name type="scientific">Anguilla anguilla</name>
    <name type="common">European freshwater eel</name>
    <name type="synonym">Muraena anguilla</name>
    <dbReference type="NCBI Taxonomy" id="7936"/>
    <lineage>
        <taxon>Eukaryota</taxon>
        <taxon>Metazoa</taxon>
        <taxon>Chordata</taxon>
        <taxon>Craniata</taxon>
        <taxon>Vertebrata</taxon>
        <taxon>Euteleostomi</taxon>
        <taxon>Actinopterygii</taxon>
        <taxon>Neopterygii</taxon>
        <taxon>Teleostei</taxon>
        <taxon>Anguilliformes</taxon>
        <taxon>Anguillidae</taxon>
        <taxon>Anguilla</taxon>
    </lineage>
</organism>
<dbReference type="EMBL" id="JAFIRN010000011">
    <property type="protein sequence ID" value="KAG5839146.1"/>
    <property type="molecule type" value="Genomic_DNA"/>
</dbReference>
<name>A0A9D3LY22_ANGAN</name>
<reference evidence="1" key="1">
    <citation type="submission" date="2021-01" db="EMBL/GenBank/DDBJ databases">
        <title>A chromosome-scale assembly of European eel, Anguilla anguilla.</title>
        <authorList>
            <person name="Henkel C."/>
            <person name="Jong-Raadsen S.A."/>
            <person name="Dufour S."/>
            <person name="Weltzien F.-A."/>
            <person name="Palstra A.P."/>
            <person name="Pelster B."/>
            <person name="Spaink H.P."/>
            <person name="Van Den Thillart G.E."/>
            <person name="Jansen H."/>
            <person name="Zahm M."/>
            <person name="Klopp C."/>
            <person name="Cedric C."/>
            <person name="Louis A."/>
            <person name="Berthelot C."/>
            <person name="Parey E."/>
            <person name="Roest Crollius H."/>
            <person name="Montfort J."/>
            <person name="Robinson-Rechavi M."/>
            <person name="Bucao C."/>
            <person name="Bouchez O."/>
            <person name="Gislard M."/>
            <person name="Lluch J."/>
            <person name="Milhes M."/>
            <person name="Lampietro C."/>
            <person name="Lopez Roques C."/>
            <person name="Donnadieu C."/>
            <person name="Braasch I."/>
            <person name="Desvignes T."/>
            <person name="Postlethwait J."/>
            <person name="Bobe J."/>
            <person name="Guiguen Y."/>
            <person name="Dirks R."/>
        </authorList>
    </citation>
    <scope>NUCLEOTIDE SEQUENCE</scope>
    <source>
        <strain evidence="1">Tag_6206</strain>
        <tissue evidence="1">Liver</tissue>
    </source>
</reference>
<protein>
    <submittedName>
        <fullName evidence="1">Uncharacterized protein</fullName>
    </submittedName>
</protein>
<keyword evidence="2" id="KW-1185">Reference proteome</keyword>